<name>A0A0U1M568_TALIS</name>
<dbReference type="STRING" id="28573.A0A0U1M568"/>
<dbReference type="GO" id="GO:0004075">
    <property type="term" value="F:biotin carboxylase activity"/>
    <property type="evidence" value="ECO:0007669"/>
    <property type="project" value="UniProtKB-EC"/>
</dbReference>
<comment type="catalytic activity">
    <reaction evidence="12">
        <text>hydrogencarbonate + acetyl-CoA + ATP = malonyl-CoA + ADP + phosphate + H(+)</text>
        <dbReference type="Rhea" id="RHEA:11308"/>
        <dbReference type="ChEBI" id="CHEBI:15378"/>
        <dbReference type="ChEBI" id="CHEBI:17544"/>
        <dbReference type="ChEBI" id="CHEBI:30616"/>
        <dbReference type="ChEBI" id="CHEBI:43474"/>
        <dbReference type="ChEBI" id="CHEBI:57288"/>
        <dbReference type="ChEBI" id="CHEBI:57384"/>
        <dbReference type="ChEBI" id="CHEBI:456216"/>
        <dbReference type="EC" id="6.4.1.2"/>
    </reaction>
</comment>
<evidence type="ECO:0000256" key="7">
    <source>
        <dbReference type="ARBA" id="ARBA00022840"/>
    </source>
</evidence>
<dbReference type="Gene3D" id="3.90.1770.10">
    <property type="entry name" value="PreATP-grasp domain"/>
    <property type="match status" value="1"/>
</dbReference>
<dbReference type="Pfam" id="PF02785">
    <property type="entry name" value="Biotin_carb_C"/>
    <property type="match status" value="1"/>
</dbReference>
<dbReference type="OrthoDB" id="14612at2759"/>
<dbReference type="Gene3D" id="3.40.50.20">
    <property type="match status" value="1"/>
</dbReference>
<dbReference type="PROSITE" id="PS50980">
    <property type="entry name" value="COA_CT_NTER"/>
    <property type="match status" value="1"/>
</dbReference>
<dbReference type="Pfam" id="PF21385">
    <property type="entry name" value="ACCA_BT"/>
    <property type="match status" value="1"/>
</dbReference>
<dbReference type="PROSITE" id="PS50975">
    <property type="entry name" value="ATP_GRASP"/>
    <property type="match status" value="1"/>
</dbReference>
<dbReference type="InterPro" id="IPR011762">
    <property type="entry name" value="COA_CT_N"/>
</dbReference>
<dbReference type="InterPro" id="IPR000089">
    <property type="entry name" value="Biotin_lipoyl"/>
</dbReference>
<feature type="domain" description="ATP-grasp" evidence="16">
    <location>
        <begin position="211"/>
        <end position="403"/>
    </location>
</feature>
<protein>
    <submittedName>
        <fullName evidence="20">Biotin carboxylase</fullName>
    </submittedName>
</protein>
<evidence type="ECO:0000256" key="8">
    <source>
        <dbReference type="ARBA" id="ARBA00023098"/>
    </source>
</evidence>
<dbReference type="InterPro" id="IPR005482">
    <property type="entry name" value="Biotin_COase_C"/>
</dbReference>
<dbReference type="SUPFAM" id="SSF51230">
    <property type="entry name" value="Single hybrid motif"/>
    <property type="match status" value="1"/>
</dbReference>
<dbReference type="Gene3D" id="3.30.1490.20">
    <property type="entry name" value="ATP-grasp fold, A domain"/>
    <property type="match status" value="1"/>
</dbReference>
<keyword evidence="5 14" id="KW-0547">Nucleotide-binding</keyword>
<keyword evidence="7 14" id="KW-0067">ATP-binding</keyword>
<dbReference type="InterPro" id="IPR011763">
    <property type="entry name" value="COA_CT_C"/>
</dbReference>
<dbReference type="SUPFAM" id="SSF56059">
    <property type="entry name" value="Glutathione synthetase ATP-binding domain-like"/>
    <property type="match status" value="1"/>
</dbReference>
<evidence type="ECO:0000256" key="10">
    <source>
        <dbReference type="ARBA" id="ARBA00023267"/>
    </source>
</evidence>
<dbReference type="InterPro" id="IPR016185">
    <property type="entry name" value="PreATP-grasp_dom_sf"/>
</dbReference>
<dbReference type="InterPro" id="IPR001882">
    <property type="entry name" value="Biotin_BS"/>
</dbReference>
<keyword evidence="6" id="KW-0276">Fatty acid metabolism</keyword>
<dbReference type="SUPFAM" id="SSF52096">
    <property type="entry name" value="ClpP/crotonase"/>
    <property type="match status" value="2"/>
</dbReference>
<dbReference type="FunFam" id="3.40.50.20:FF:000005">
    <property type="entry name" value="acetyl-CoA carboxylase isoform X2"/>
    <property type="match status" value="1"/>
</dbReference>
<evidence type="ECO:0000256" key="12">
    <source>
        <dbReference type="ARBA" id="ARBA00048065"/>
    </source>
</evidence>
<dbReference type="PROSITE" id="PS50989">
    <property type="entry name" value="COA_CT_CTER"/>
    <property type="match status" value="1"/>
</dbReference>
<evidence type="ECO:0000256" key="6">
    <source>
        <dbReference type="ARBA" id="ARBA00022832"/>
    </source>
</evidence>
<evidence type="ECO:0000259" key="15">
    <source>
        <dbReference type="PROSITE" id="PS50968"/>
    </source>
</evidence>
<accession>A0A0U1M568</accession>
<dbReference type="UniPathway" id="UPA00655">
    <property type="reaction ID" value="UER00711"/>
</dbReference>
<dbReference type="FunFam" id="2.40.460.10:FF:000001">
    <property type="entry name" value="Acetyl-CoA carboxylase 1"/>
    <property type="match status" value="1"/>
</dbReference>
<feature type="domain" description="Lipoyl-binding" evidence="15">
    <location>
        <begin position="689"/>
        <end position="763"/>
    </location>
</feature>
<keyword evidence="8" id="KW-0443">Lipid metabolism</keyword>
<dbReference type="Pfam" id="PF08326">
    <property type="entry name" value="ACC_central"/>
    <property type="match status" value="1"/>
</dbReference>
<dbReference type="Proteomes" id="UP000054383">
    <property type="component" value="Unassembled WGS sequence"/>
</dbReference>
<dbReference type="FunFam" id="3.30.470.20:FF:000005">
    <property type="entry name" value="Acetyl-CoA carboxylase 1"/>
    <property type="match status" value="1"/>
</dbReference>
<dbReference type="EMBL" id="CVMT01000008">
    <property type="protein sequence ID" value="CRG90532.1"/>
    <property type="molecule type" value="Genomic_DNA"/>
</dbReference>
<dbReference type="InterPro" id="IPR005481">
    <property type="entry name" value="BC-like_N"/>
</dbReference>
<evidence type="ECO:0000256" key="5">
    <source>
        <dbReference type="ARBA" id="ARBA00022741"/>
    </source>
</evidence>
<dbReference type="Pfam" id="PF01039">
    <property type="entry name" value="Carboxyl_trans"/>
    <property type="match status" value="1"/>
</dbReference>
<keyword evidence="4" id="KW-0436">Ligase</keyword>
<dbReference type="FunFam" id="3.30.1490.20:FF:000003">
    <property type="entry name" value="acetyl-CoA carboxylase isoform X1"/>
    <property type="match status" value="1"/>
</dbReference>
<evidence type="ECO:0000256" key="3">
    <source>
        <dbReference type="ARBA" id="ARBA00022516"/>
    </source>
</evidence>
<evidence type="ECO:0000259" key="16">
    <source>
        <dbReference type="PROSITE" id="PS50975"/>
    </source>
</evidence>
<dbReference type="Gene3D" id="2.40.50.100">
    <property type="match status" value="1"/>
</dbReference>
<keyword evidence="21" id="KW-1185">Reference proteome</keyword>
<dbReference type="PROSITE" id="PS00867">
    <property type="entry name" value="CPSASE_2"/>
    <property type="match status" value="1"/>
</dbReference>
<dbReference type="Gene3D" id="3.90.226.10">
    <property type="entry name" value="2-enoyl-CoA Hydratase, Chain A, domain 1"/>
    <property type="match status" value="2"/>
</dbReference>
<dbReference type="SMART" id="SM00878">
    <property type="entry name" value="Biotin_carb_C"/>
    <property type="match status" value="1"/>
</dbReference>
<dbReference type="InterPro" id="IPR029045">
    <property type="entry name" value="ClpP/crotonase-like_dom_sf"/>
</dbReference>
<evidence type="ECO:0000259" key="18">
    <source>
        <dbReference type="PROSITE" id="PS50980"/>
    </source>
</evidence>
<keyword evidence="9" id="KW-0275">Fatty acid biosynthesis</keyword>
<evidence type="ECO:0000256" key="9">
    <source>
        <dbReference type="ARBA" id="ARBA00023160"/>
    </source>
</evidence>
<evidence type="ECO:0000256" key="1">
    <source>
        <dbReference type="ARBA" id="ARBA00001953"/>
    </source>
</evidence>
<dbReference type="PROSITE" id="PS00866">
    <property type="entry name" value="CPSASE_1"/>
    <property type="match status" value="1"/>
</dbReference>
<evidence type="ECO:0000313" key="20">
    <source>
        <dbReference type="EMBL" id="CRG90532.1"/>
    </source>
</evidence>
<dbReference type="PANTHER" id="PTHR45728">
    <property type="entry name" value="ACETYL-COA CARBOXYLASE, ISOFORM A"/>
    <property type="match status" value="1"/>
</dbReference>
<feature type="domain" description="CoA carboxyltransferase N-terminal" evidence="18">
    <location>
        <begin position="1518"/>
        <end position="1860"/>
    </location>
</feature>
<dbReference type="InterPro" id="IPR005479">
    <property type="entry name" value="CPAse_ATP-bd"/>
</dbReference>
<dbReference type="OMA" id="PTPKGHC"/>
<dbReference type="GO" id="GO:0005524">
    <property type="term" value="F:ATP binding"/>
    <property type="evidence" value="ECO:0007669"/>
    <property type="project" value="UniProtKB-UniRule"/>
</dbReference>
<evidence type="ECO:0000256" key="13">
    <source>
        <dbReference type="ARBA" id="ARBA00048600"/>
    </source>
</evidence>
<evidence type="ECO:0000259" key="19">
    <source>
        <dbReference type="PROSITE" id="PS50989"/>
    </source>
</evidence>
<comment type="catalytic activity">
    <reaction evidence="13">
        <text>N(6)-biotinyl-L-lysyl-[protein] + hydrogencarbonate + ATP = N(6)-carboxybiotinyl-L-lysyl-[protein] + ADP + phosphate + H(+)</text>
        <dbReference type="Rhea" id="RHEA:13501"/>
        <dbReference type="Rhea" id="RHEA-COMP:10505"/>
        <dbReference type="Rhea" id="RHEA-COMP:10506"/>
        <dbReference type="ChEBI" id="CHEBI:15378"/>
        <dbReference type="ChEBI" id="CHEBI:17544"/>
        <dbReference type="ChEBI" id="CHEBI:30616"/>
        <dbReference type="ChEBI" id="CHEBI:43474"/>
        <dbReference type="ChEBI" id="CHEBI:83144"/>
        <dbReference type="ChEBI" id="CHEBI:83145"/>
        <dbReference type="ChEBI" id="CHEBI:456216"/>
        <dbReference type="EC" id="6.3.4.14"/>
    </reaction>
</comment>
<dbReference type="InterPro" id="IPR013537">
    <property type="entry name" value="AcCoA_COase_cen"/>
</dbReference>
<dbReference type="InterPro" id="IPR049074">
    <property type="entry name" value="ACCA_BT"/>
</dbReference>
<comment type="cofactor">
    <cofactor evidence="1">
        <name>biotin</name>
        <dbReference type="ChEBI" id="CHEBI:57586"/>
    </cofactor>
</comment>
<dbReference type="InterPro" id="IPR011053">
    <property type="entry name" value="Single_hybrid_motif"/>
</dbReference>
<dbReference type="InterPro" id="IPR013815">
    <property type="entry name" value="ATP_grasp_subdomain_1"/>
</dbReference>
<evidence type="ECO:0000256" key="2">
    <source>
        <dbReference type="ARBA" id="ARBA00004956"/>
    </source>
</evidence>
<dbReference type="InterPro" id="IPR049076">
    <property type="entry name" value="ACCA"/>
</dbReference>
<dbReference type="SUPFAM" id="SSF51246">
    <property type="entry name" value="Rudiment single hybrid motif"/>
    <property type="match status" value="1"/>
</dbReference>
<dbReference type="GO" id="GO:0006633">
    <property type="term" value="P:fatty acid biosynthetic process"/>
    <property type="evidence" value="ECO:0007669"/>
    <property type="project" value="UniProtKB-KW"/>
</dbReference>
<dbReference type="InterPro" id="IPR011054">
    <property type="entry name" value="Rudment_hybrid_motif"/>
</dbReference>
<dbReference type="InterPro" id="IPR011764">
    <property type="entry name" value="Biotin_carboxylation_dom"/>
</dbReference>
<evidence type="ECO:0000256" key="4">
    <source>
        <dbReference type="ARBA" id="ARBA00022598"/>
    </source>
</evidence>
<evidence type="ECO:0000256" key="11">
    <source>
        <dbReference type="ARBA" id="ARBA00023268"/>
    </source>
</evidence>
<dbReference type="InterPro" id="IPR034733">
    <property type="entry name" value="AcCoA_carboxyl_beta"/>
</dbReference>
<keyword evidence="3" id="KW-0444">Lipid biosynthesis</keyword>
<dbReference type="PROSITE" id="PS50979">
    <property type="entry name" value="BC"/>
    <property type="match status" value="1"/>
</dbReference>
<keyword evidence="10" id="KW-0092">Biotin</keyword>
<dbReference type="FunFam" id="2.40.50.100:FF:000005">
    <property type="entry name" value="Acetyl-CoA carboxylase 1"/>
    <property type="match status" value="1"/>
</dbReference>
<keyword evidence="11" id="KW-0511">Multifunctional enzyme</keyword>
<evidence type="ECO:0000256" key="14">
    <source>
        <dbReference type="PROSITE-ProRule" id="PRU00409"/>
    </source>
</evidence>
<dbReference type="PROSITE" id="PS50968">
    <property type="entry name" value="BIOTINYL_LIPOYL"/>
    <property type="match status" value="1"/>
</dbReference>
<dbReference type="Gene3D" id="3.30.470.20">
    <property type="entry name" value="ATP-grasp fold, B domain"/>
    <property type="match status" value="1"/>
</dbReference>
<dbReference type="Pfam" id="PF00364">
    <property type="entry name" value="Biotin_lipoyl"/>
    <property type="match status" value="1"/>
</dbReference>
<dbReference type="CDD" id="cd06850">
    <property type="entry name" value="biotinyl_domain"/>
    <property type="match status" value="1"/>
</dbReference>
<dbReference type="FunFam" id="3.90.226.10:FF:000010">
    <property type="entry name" value="acetyl-CoA carboxylase isoform X2"/>
    <property type="match status" value="1"/>
</dbReference>
<dbReference type="SUPFAM" id="SSF52440">
    <property type="entry name" value="PreATP-grasp domain"/>
    <property type="match status" value="1"/>
</dbReference>
<sequence>MSTTNGVKKAHSQRSSFAAKNHNVPSHFIGGNRLDLAPPSKVKDFVASHDGHSVITSVLIANNGIAAVKEIRSVRKWAYEVFGNERAIQFTVMATPEDLQANADYIRMADQYVEVPGGTNNNNYANVELIVDIAERMDVHAVWAGWGHASENPRLPESLAASPKKIIFIGPPGSAMRSLGDKISSTIVAQHADVPCIPWSGTGVDEVKVDKDGIVTVEDHIYDKGCTHSPEEGLEAARKIGFPVMVKASEGGGGKGIRKVENEEDFVSLYNAAASEIPGSPIFIMKLAGNARHLEVQLLADQYGNNISLFGRDCSVQRRHQKIIEEAPATIAKPITFQAMERAAVSLGKLVGYVSAGTVEYLYSHADDKFYFLELNPRLQVEHPTTEMVTGVNLPAAQLQIAMGIPLHRIRDIRLLYGVDPHTSSPIDFNFSKEDSVKAQRRPQPKGHCTACRITSEDPGEGFKPSSGTMHELNFRSSSNVWGYFSVGTAGGIHSFSDSQFGHIFAYGENRTASRKHMVVALKELSIRGDFRTTVEYLIKLLETPAFEDNTITTGWLDQLISNKLTAERPDHTVAIICGAVTRAHLASEECISEYRFNLERGQVPSKEVLKTVFPVDFIYEGSRYKFTATRASADSYHLFINGSKCSVGVRALADGGLLVLMNGRSHNVYWKEEAAATRLSVDGKTCLLEQENDPTQLRTPSPGKLVKFSVENGDHVKAGQAFAEVEVMKMYMPLIAQEDGTVQFIKQPGATLEAGDILGILALDDPSRVKHAQPFTEQLPDMGPPQIVGNKPPQRFMLLRSILENILKGYDNQFLMKSTLKELVTVLQNPELPYGEWNAQFAALHSRMPGKLASQLSQVVERAKSRHTEFPAKQLQKTVLKFIEDNVNPGDADILKTTLSPLIHVIDLYKDGLKVHEFDVFIGLLEQYYEVESRFTGRNTRDEEVILKLRDENKEDIQAVIQAVLSHTKVGTKNNLVLAILDLYRPNQPQAGNVGKHFKPILRKLTELESRAAAKVTLKARELLIQAALPSLEERATQMEHILRSSVVESRYGEAGWDHREPDFGVLKEVVDSKFTVFDVLPLFFSHADNWVTLAALEVYIRRAYRAYTVKGIQYHADTEQPFISWDFSLGKLGQADFGLPIASSHPSTPGTPTADTANPFRRINSISDMSYVVNAEAGEIPRKGVIIPVQYLEEVDEQLVRALEVFPRGNAKPKKTVEKNLLTAELNDKRRPPRADSEGELSGVCTVAIRDVEDLDDAELFSQFNQVVTEHKEEFLARDIRRITFICGHKDGTYPGYFTFRGPLYDEDESIRHSEPALAFQLELGRLSKFKIKPVFTENRNIHVYEAIGKGPENDRQTIDKRYFTRAVVRPGRLRDDIPTAEYLISEADRLMNDILDALEVIGNNNSDLNHIFINFSPVFPLQPQDVEEALAGFLDRFGHRLWKLRVTGAEIRILCTDPATGVPYPLRVIISNTYGFIIQVELYVEKKSEKGEWIFHSIGGTNKIGSMHLRPVSTPYPTKEWLQPKRYKAHLMGTQYVYDFPELFRQAFQNSWTKSIEKIPSLAEKRPPVGECIEYCELVLDDTDNLVEVSREAGTNTHGMVGWIVTAYTPEYPRGRKFIIIANDITYQIGSFGPQEDKFFHKCTELARKLGIPRIYLSANSGARIGMADELIPYLNVAWNDPSKPQAGFKYLYLTPEFKKKLDERKVKEVITEPVYEDGEERHKITAVIGAKDGLGVECLRGSGLIAGETSRAYEDIFTITLVTCRSVGIGAYLVRLGQRAIQVEGQPIILTGAPAINKLLGREVYTSNLQLGGTQIMYKNGVSHMTANDDFEGIQKIVDWMSFVPDRKNAPVPIRPWSDNWDRDITFVPPRGQYDVRWLIGGKEEGDEFLSGLFDRDSFEESLGGWARTVVVGRARLGGIPMGVIAVESRTVDNVTPADPANPESMEMVSMEAGGVWFPNSAYKTAQALRDFNNGEQLPVMILANWRGFSGGQRDMYNEVLKYGSYIVDALVKYEQPIFVYIPPFGELRGGSWVVIDPTINPDQMEMYADEESRGGVLEPEGIVNIKFRREKQLDTMARLDPTYGELRRQLEDKSLSNEQLSQIKAKMATREDELLPVYMQIALQFADLHDRAGRMEAKGTIRQPLQWQNARRFFYWRLRRRLSEELLLKRMIEAQPKPTPRNGSSGALPVSGIVAPQTSARENHLRTLLSWSGLLEEEFNHNDRKVASWYEENKKSISNKIEQLKTENVTSDVAQLLMSNKEGGLKGVQQVLSMLPVEERESVLKYLASP</sequence>
<dbReference type="Gene3D" id="2.40.460.10">
    <property type="entry name" value="Biotin dependent carboxylase carboxyltransferase"/>
    <property type="match status" value="1"/>
</dbReference>
<feature type="domain" description="Biotin carboxylation" evidence="17">
    <location>
        <begin position="54"/>
        <end position="562"/>
    </location>
</feature>
<dbReference type="GO" id="GO:0005739">
    <property type="term" value="C:mitochondrion"/>
    <property type="evidence" value="ECO:0007669"/>
    <property type="project" value="TreeGrafter"/>
</dbReference>
<reference evidence="20 21" key="1">
    <citation type="submission" date="2015-04" db="EMBL/GenBank/DDBJ databases">
        <authorList>
            <person name="Syromyatnikov M.Y."/>
            <person name="Popov V.N."/>
        </authorList>
    </citation>
    <scope>NUCLEOTIDE SEQUENCE [LARGE SCALE GENOMIC DNA]</scope>
    <source>
        <strain evidence="20">WF-38-12</strain>
    </source>
</reference>
<feature type="domain" description="CoA carboxyltransferase C-terminal" evidence="19">
    <location>
        <begin position="1864"/>
        <end position="2178"/>
    </location>
</feature>
<comment type="pathway">
    <text evidence="2">Lipid metabolism; malonyl-CoA biosynthesis; malonyl-CoA from acetyl-CoA: step 1/1.</text>
</comment>
<gene>
    <name evidence="20" type="primary">ACC1</name>
    <name evidence="20" type="ORF">PISL3812_07576</name>
</gene>
<dbReference type="PROSITE" id="PS00188">
    <property type="entry name" value="BIOTIN"/>
    <property type="match status" value="1"/>
</dbReference>
<evidence type="ECO:0000313" key="21">
    <source>
        <dbReference type="Proteomes" id="UP000054383"/>
    </source>
</evidence>
<dbReference type="Pfam" id="PF02786">
    <property type="entry name" value="CPSase_L_D2"/>
    <property type="match status" value="1"/>
</dbReference>
<dbReference type="GO" id="GO:0003989">
    <property type="term" value="F:acetyl-CoA carboxylase activity"/>
    <property type="evidence" value="ECO:0007669"/>
    <property type="project" value="UniProtKB-EC"/>
</dbReference>
<proteinExistence type="predicted"/>
<dbReference type="PANTHER" id="PTHR45728:SF3">
    <property type="entry name" value="ACETYL-COA CARBOXYLASE"/>
    <property type="match status" value="1"/>
</dbReference>
<evidence type="ECO:0000259" key="17">
    <source>
        <dbReference type="PROSITE" id="PS50979"/>
    </source>
</evidence>
<dbReference type="InterPro" id="IPR011761">
    <property type="entry name" value="ATP-grasp"/>
</dbReference>
<dbReference type="GO" id="GO:0046872">
    <property type="term" value="F:metal ion binding"/>
    <property type="evidence" value="ECO:0007669"/>
    <property type="project" value="InterPro"/>
</dbReference>
<dbReference type="GO" id="GO:2001295">
    <property type="term" value="P:malonyl-CoA biosynthetic process"/>
    <property type="evidence" value="ECO:0007669"/>
    <property type="project" value="UniProtKB-UniPathway"/>
</dbReference>
<organism evidence="20 21">
    <name type="scientific">Talaromyces islandicus</name>
    <name type="common">Penicillium islandicum</name>
    <dbReference type="NCBI Taxonomy" id="28573"/>
    <lineage>
        <taxon>Eukaryota</taxon>
        <taxon>Fungi</taxon>
        <taxon>Dikarya</taxon>
        <taxon>Ascomycota</taxon>
        <taxon>Pezizomycotina</taxon>
        <taxon>Eurotiomycetes</taxon>
        <taxon>Eurotiomycetidae</taxon>
        <taxon>Eurotiales</taxon>
        <taxon>Trichocomaceae</taxon>
        <taxon>Talaromyces</taxon>
        <taxon>Talaromyces sect. Islandici</taxon>
    </lineage>
</organism>
<dbReference type="Pfam" id="PF00289">
    <property type="entry name" value="Biotin_carb_N"/>
    <property type="match status" value="1"/>
</dbReference>